<keyword evidence="1" id="KW-0812">Transmembrane</keyword>
<dbReference type="InterPro" id="IPR058307">
    <property type="entry name" value="DUF7994"/>
</dbReference>
<dbReference type="Pfam" id="PF25957">
    <property type="entry name" value="DUF7994"/>
    <property type="match status" value="1"/>
</dbReference>
<evidence type="ECO:0000313" key="3">
    <source>
        <dbReference type="Proteomes" id="UP000830729"/>
    </source>
</evidence>
<feature type="transmembrane region" description="Helical" evidence="1">
    <location>
        <begin position="63"/>
        <end position="82"/>
    </location>
</feature>
<keyword evidence="1" id="KW-0472">Membrane</keyword>
<accession>A0A8U0HZ22</accession>
<feature type="transmembrane region" description="Helical" evidence="1">
    <location>
        <begin position="6"/>
        <end position="26"/>
    </location>
</feature>
<dbReference type="EMBL" id="CP096659">
    <property type="protein sequence ID" value="UPV75931.1"/>
    <property type="molecule type" value="Genomic_DNA"/>
</dbReference>
<organism evidence="2 3">
    <name type="scientific">Halorussus limi</name>
    <dbReference type="NCBI Taxonomy" id="2938695"/>
    <lineage>
        <taxon>Archaea</taxon>
        <taxon>Methanobacteriati</taxon>
        <taxon>Methanobacteriota</taxon>
        <taxon>Stenosarchaea group</taxon>
        <taxon>Halobacteria</taxon>
        <taxon>Halobacteriales</taxon>
        <taxon>Haladaptataceae</taxon>
        <taxon>Halorussus</taxon>
    </lineage>
</organism>
<dbReference type="RefSeq" id="WP_248651968.1">
    <property type="nucleotide sequence ID" value="NZ_CP096659.1"/>
</dbReference>
<keyword evidence="3" id="KW-1185">Reference proteome</keyword>
<protein>
    <submittedName>
        <fullName evidence="2">Uncharacterized protein</fullName>
    </submittedName>
</protein>
<dbReference type="KEGG" id="halx:M0R89_07690"/>
<name>A0A8U0HZ22_9EURY</name>
<dbReference type="Proteomes" id="UP000830729">
    <property type="component" value="Chromosome"/>
</dbReference>
<keyword evidence="1" id="KW-1133">Transmembrane helix</keyword>
<feature type="transmembrane region" description="Helical" evidence="1">
    <location>
        <begin position="33"/>
        <end position="51"/>
    </location>
</feature>
<evidence type="ECO:0000256" key="1">
    <source>
        <dbReference type="SAM" id="Phobius"/>
    </source>
</evidence>
<feature type="transmembrane region" description="Helical" evidence="1">
    <location>
        <begin position="94"/>
        <end position="114"/>
    </location>
</feature>
<evidence type="ECO:0000313" key="2">
    <source>
        <dbReference type="EMBL" id="UPV75931.1"/>
    </source>
</evidence>
<gene>
    <name evidence="2" type="ORF">M0R89_07690</name>
</gene>
<dbReference type="AlphaFoldDB" id="A0A8U0HZ22"/>
<reference evidence="2 3" key="1">
    <citation type="submission" date="2022-04" db="EMBL/GenBank/DDBJ databases">
        <title>Diverse halophilic archaea isolated from saline environments.</title>
        <authorList>
            <person name="Cui H.-L."/>
        </authorList>
    </citation>
    <scope>NUCLEOTIDE SEQUENCE [LARGE SCALE GENOMIC DNA]</scope>
    <source>
        <strain evidence="2 3">XZYJT49</strain>
    </source>
</reference>
<dbReference type="GeneID" id="72185071"/>
<proteinExistence type="predicted"/>
<sequence length="135" mass="13787">MKQSSFRYLGAFDLLLVAAFVAAFGVRALAASVVVSAMALAGVSALVAGSVAEVSLGPVALSWRHFVALTYGLFGLILPGSYPPGALEGTASRAELALFAVTSVGALSLLFYGYDVARGGGNFDVEPDVETVVGR</sequence>